<comment type="caution">
    <text evidence="2">The sequence shown here is derived from an EMBL/GenBank/DDBJ whole genome shotgun (WGS) entry which is preliminary data.</text>
</comment>
<proteinExistence type="predicted"/>
<reference evidence="2" key="1">
    <citation type="submission" date="2020-10" db="EMBL/GenBank/DDBJ databases">
        <authorList>
            <person name="Han B."/>
            <person name="Lu T."/>
            <person name="Zhao Q."/>
            <person name="Huang X."/>
            <person name="Zhao Y."/>
        </authorList>
    </citation>
    <scope>NUCLEOTIDE SEQUENCE</scope>
</reference>
<organism evidence="2 3">
    <name type="scientific">Miscanthus lutarioriparius</name>
    <dbReference type="NCBI Taxonomy" id="422564"/>
    <lineage>
        <taxon>Eukaryota</taxon>
        <taxon>Viridiplantae</taxon>
        <taxon>Streptophyta</taxon>
        <taxon>Embryophyta</taxon>
        <taxon>Tracheophyta</taxon>
        <taxon>Spermatophyta</taxon>
        <taxon>Magnoliopsida</taxon>
        <taxon>Liliopsida</taxon>
        <taxon>Poales</taxon>
        <taxon>Poaceae</taxon>
        <taxon>PACMAD clade</taxon>
        <taxon>Panicoideae</taxon>
        <taxon>Andropogonodae</taxon>
        <taxon>Andropogoneae</taxon>
        <taxon>Saccharinae</taxon>
        <taxon>Miscanthus</taxon>
    </lineage>
</organism>
<evidence type="ECO:0000313" key="3">
    <source>
        <dbReference type="Proteomes" id="UP000604825"/>
    </source>
</evidence>
<feature type="transmembrane region" description="Helical" evidence="1">
    <location>
        <begin position="51"/>
        <end position="71"/>
    </location>
</feature>
<gene>
    <name evidence="2" type="ORF">NCGR_LOCUS35362</name>
</gene>
<evidence type="ECO:0000256" key="1">
    <source>
        <dbReference type="SAM" id="Phobius"/>
    </source>
</evidence>
<dbReference type="OrthoDB" id="696604at2759"/>
<accession>A0A811Q7Y9</accession>
<keyword evidence="3" id="KW-1185">Reference proteome</keyword>
<keyword evidence="1" id="KW-0812">Transmembrane</keyword>
<dbReference type="EMBL" id="CAJGYO010000008">
    <property type="protein sequence ID" value="CAD6251622.1"/>
    <property type="molecule type" value="Genomic_DNA"/>
</dbReference>
<name>A0A811Q7Y9_9POAL</name>
<evidence type="ECO:0000313" key="2">
    <source>
        <dbReference type="EMBL" id="CAD6251622.1"/>
    </source>
</evidence>
<keyword evidence="1" id="KW-1133">Transmembrane helix</keyword>
<protein>
    <submittedName>
        <fullName evidence="2">Uncharacterized protein</fullName>
    </submittedName>
</protein>
<dbReference type="Proteomes" id="UP000604825">
    <property type="component" value="Unassembled WGS sequence"/>
</dbReference>
<sequence length="208" mass="23441">MSLRALSSLLIRRFSSHRIPAAQAAQAETIGSASGRPTRSLHTLSNPDAAVGARGALAVAGLAALVGIVYLKKDDKAGEVTDEGASNVVVTDMEAALNDPAIVAMFVDKDGNIARMEYNDYLIFRMQYLDGKVAVEQEGNVMKADEAVMKKRFEEWRKEHDEAYENHRKMVMEQEYKVDEAVMKKRFEDWMKEYGRTYKDEEEKARRT</sequence>
<keyword evidence="1" id="KW-0472">Membrane</keyword>
<dbReference type="AlphaFoldDB" id="A0A811Q7Y9"/>